<evidence type="ECO:0000259" key="5">
    <source>
        <dbReference type="PROSITE" id="PS01124"/>
    </source>
</evidence>
<dbReference type="PANTHER" id="PTHR46796">
    <property type="entry name" value="HTH-TYPE TRANSCRIPTIONAL ACTIVATOR RHAS-RELATED"/>
    <property type="match status" value="1"/>
</dbReference>
<dbReference type="Gene3D" id="1.10.10.60">
    <property type="entry name" value="Homeodomain-like"/>
    <property type="match status" value="1"/>
</dbReference>
<dbReference type="KEGG" id="abq:ABAZ39_01505"/>
<dbReference type="PANTHER" id="PTHR46796:SF2">
    <property type="entry name" value="TRANSCRIPTIONAL REGULATORY PROTEIN"/>
    <property type="match status" value="1"/>
</dbReference>
<dbReference type="SUPFAM" id="SSF51182">
    <property type="entry name" value="RmlC-like cupins"/>
    <property type="match status" value="1"/>
</dbReference>
<feature type="domain" description="HTH araC/xylS-type" evidence="5">
    <location>
        <begin position="145"/>
        <end position="243"/>
    </location>
</feature>
<reference evidence="6 7" key="1">
    <citation type="journal article" date="2014" name="Genome Announc.">
        <title>Complete Genome Sequence of the Model Rhizosphere Strain Azospirillum brasilense Az39, Successfully Applied in Agriculture.</title>
        <authorList>
            <person name="Rivera D."/>
            <person name="Revale S."/>
            <person name="Molina R."/>
            <person name="Gualpa J."/>
            <person name="Puente M."/>
            <person name="Maroniche G."/>
            <person name="Paris G."/>
            <person name="Baker D."/>
            <person name="Clavijo B."/>
            <person name="McLay K."/>
            <person name="Spaepen S."/>
            <person name="Perticari A."/>
            <person name="Vazquez M."/>
            <person name="Wisniewski-Dye F."/>
            <person name="Watkins C."/>
            <person name="Martinez-Abarca F."/>
            <person name="Vanderleyden J."/>
            <person name="Cassan F."/>
        </authorList>
    </citation>
    <scope>NUCLEOTIDE SEQUENCE [LARGE SCALE GENOMIC DNA]</scope>
    <source>
        <strain evidence="6 7">Az39</strain>
    </source>
</reference>
<dbReference type="InterPro" id="IPR009057">
    <property type="entry name" value="Homeodomain-like_sf"/>
</dbReference>
<dbReference type="PRINTS" id="PR00032">
    <property type="entry name" value="HTHARAC"/>
</dbReference>
<evidence type="ECO:0000313" key="7">
    <source>
        <dbReference type="Proteomes" id="UP000027186"/>
    </source>
</evidence>
<dbReference type="AlphaFoldDB" id="A0A060DJ33"/>
<accession>A0A060DJ33</accession>
<evidence type="ECO:0000256" key="3">
    <source>
        <dbReference type="ARBA" id="ARBA00023159"/>
    </source>
</evidence>
<dbReference type="Pfam" id="PF02311">
    <property type="entry name" value="AraC_binding"/>
    <property type="match status" value="1"/>
</dbReference>
<dbReference type="InterPro" id="IPR014710">
    <property type="entry name" value="RmlC-like_jellyroll"/>
</dbReference>
<dbReference type="GO" id="GO:0043565">
    <property type="term" value="F:sequence-specific DNA binding"/>
    <property type="evidence" value="ECO:0007669"/>
    <property type="project" value="InterPro"/>
</dbReference>
<dbReference type="SUPFAM" id="SSF46689">
    <property type="entry name" value="Homeodomain-like"/>
    <property type="match status" value="1"/>
</dbReference>
<evidence type="ECO:0000256" key="4">
    <source>
        <dbReference type="ARBA" id="ARBA00023163"/>
    </source>
</evidence>
<dbReference type="InterPro" id="IPR011051">
    <property type="entry name" value="RmlC_Cupin_sf"/>
</dbReference>
<dbReference type="InterPro" id="IPR003313">
    <property type="entry name" value="AraC-bd"/>
</dbReference>
<keyword evidence="1" id="KW-0805">Transcription regulation</keyword>
<dbReference type="Pfam" id="PF12833">
    <property type="entry name" value="HTH_18"/>
    <property type="match status" value="1"/>
</dbReference>
<dbReference type="GO" id="GO:0003700">
    <property type="term" value="F:DNA-binding transcription factor activity"/>
    <property type="evidence" value="ECO:0007669"/>
    <property type="project" value="InterPro"/>
</dbReference>
<dbReference type="EMBL" id="CP007793">
    <property type="protein sequence ID" value="AIB10714.1"/>
    <property type="molecule type" value="Genomic_DNA"/>
</dbReference>
<sequence length="252" mass="27490">MSTSPRLSIDVRSYGAAHSAHRHDFAQLVLPLSGALEIDIAGKGGRLGPCRAAFVEAGSSHTQTSDGPNRSLILDLDPALLEPAVGDRLIRHPFVALTPVAGKLIDYMGLMLDSRGVSADNLRLWVPLLLDALAEEPARPRSRLGTLLAAVEPDLAKPWTAETMAERACVSVSRLHALFRAELDTTPRAWLAEVRLKRACGWLARSELPIAEIAYRTGYADQSAFTRAMRRATGLTPAAYRRQSRKTRHKSP</sequence>
<keyword evidence="3" id="KW-0010">Activator</keyword>
<protein>
    <submittedName>
        <fullName evidence="6">Transcriptional regulator</fullName>
    </submittedName>
</protein>
<evidence type="ECO:0000256" key="1">
    <source>
        <dbReference type="ARBA" id="ARBA00023015"/>
    </source>
</evidence>
<dbReference type="Gene3D" id="2.60.120.10">
    <property type="entry name" value="Jelly Rolls"/>
    <property type="match status" value="1"/>
</dbReference>
<gene>
    <name evidence="6" type="ORF">ABAZ39_01505</name>
</gene>
<evidence type="ECO:0000256" key="2">
    <source>
        <dbReference type="ARBA" id="ARBA00023125"/>
    </source>
</evidence>
<organism evidence="6 7">
    <name type="scientific">Azospirillum argentinense</name>
    <dbReference type="NCBI Taxonomy" id="2970906"/>
    <lineage>
        <taxon>Bacteria</taxon>
        <taxon>Pseudomonadati</taxon>
        <taxon>Pseudomonadota</taxon>
        <taxon>Alphaproteobacteria</taxon>
        <taxon>Rhodospirillales</taxon>
        <taxon>Azospirillaceae</taxon>
        <taxon>Azospirillum</taxon>
    </lineage>
</organism>
<keyword evidence="2" id="KW-0238">DNA-binding</keyword>
<dbReference type="InterPro" id="IPR020449">
    <property type="entry name" value="Tscrpt_reg_AraC-type_HTH"/>
</dbReference>
<dbReference type="SMART" id="SM00342">
    <property type="entry name" value="HTH_ARAC"/>
    <property type="match status" value="1"/>
</dbReference>
<proteinExistence type="predicted"/>
<keyword evidence="4" id="KW-0804">Transcription</keyword>
<dbReference type="Proteomes" id="UP000027186">
    <property type="component" value="Chromosome"/>
</dbReference>
<evidence type="ECO:0000313" key="6">
    <source>
        <dbReference type="EMBL" id="AIB10714.1"/>
    </source>
</evidence>
<name>A0A060DJ33_9PROT</name>
<dbReference type="InterPro" id="IPR050204">
    <property type="entry name" value="AraC_XylS_family_regulators"/>
</dbReference>
<dbReference type="InterPro" id="IPR018060">
    <property type="entry name" value="HTH_AraC"/>
</dbReference>
<dbReference type="RefSeq" id="WP_038526009.1">
    <property type="nucleotide sequence ID" value="NZ_CP007793.1"/>
</dbReference>
<dbReference type="PROSITE" id="PS01124">
    <property type="entry name" value="HTH_ARAC_FAMILY_2"/>
    <property type="match status" value="1"/>
</dbReference>